<protein>
    <recommendedName>
        <fullName evidence="8">Serpin domain-containing protein</fullName>
    </recommendedName>
</protein>
<evidence type="ECO:0000256" key="3">
    <source>
        <dbReference type="ARBA" id="ARBA00022729"/>
    </source>
</evidence>
<dbReference type="InterPro" id="IPR036186">
    <property type="entry name" value="Serpin_sf"/>
</dbReference>
<dbReference type="OrthoDB" id="671595at2759"/>
<dbReference type="FunFam" id="3.30.497.10:FF:000001">
    <property type="entry name" value="Serine protease inhibitor"/>
    <property type="match status" value="1"/>
</dbReference>
<dbReference type="FunFam" id="2.30.39.10:FF:000003">
    <property type="entry name" value="alpha-1-antitrypsin isoform X1"/>
    <property type="match status" value="1"/>
</dbReference>
<dbReference type="Gene3D" id="3.30.497.10">
    <property type="entry name" value="Antithrombin, subunit I, domain 2"/>
    <property type="match status" value="1"/>
</dbReference>
<dbReference type="PROSITE" id="PS00284">
    <property type="entry name" value="SERPIN"/>
    <property type="match status" value="1"/>
</dbReference>
<dbReference type="InterPro" id="IPR000215">
    <property type="entry name" value="Serpin_fam"/>
</dbReference>
<dbReference type="PANTHER" id="PTHR11461:SF165">
    <property type="entry name" value="ALPHA-1-ANTITRYPSIN"/>
    <property type="match status" value="1"/>
</dbReference>
<dbReference type="AlphaFoldDB" id="A0A8C5T470"/>
<proteinExistence type="inferred from homology"/>
<dbReference type="SUPFAM" id="SSF56574">
    <property type="entry name" value="Serpins"/>
    <property type="match status" value="1"/>
</dbReference>
<dbReference type="Proteomes" id="UP000694560">
    <property type="component" value="Unplaced"/>
</dbReference>
<keyword evidence="3 7" id="KW-0732">Signal</keyword>
<dbReference type="FunFam" id="2.10.310.10:FF:000001">
    <property type="entry name" value="Serpin family A member 1"/>
    <property type="match status" value="1"/>
</dbReference>
<evidence type="ECO:0000256" key="5">
    <source>
        <dbReference type="ARBA" id="ARBA00023180"/>
    </source>
</evidence>
<keyword evidence="2" id="KW-0646">Protease inhibitor</keyword>
<evidence type="ECO:0000256" key="7">
    <source>
        <dbReference type="SAM" id="SignalP"/>
    </source>
</evidence>
<dbReference type="InterPro" id="IPR042185">
    <property type="entry name" value="Serpin_sf_2"/>
</dbReference>
<evidence type="ECO:0000313" key="9">
    <source>
        <dbReference type="Ensembl" id="ENSMCSP00000000721.1"/>
    </source>
</evidence>
<organism evidence="9 10">
    <name type="scientific">Malurus cyaneus samueli</name>
    <dbReference type="NCBI Taxonomy" id="2593467"/>
    <lineage>
        <taxon>Eukaryota</taxon>
        <taxon>Metazoa</taxon>
        <taxon>Chordata</taxon>
        <taxon>Craniata</taxon>
        <taxon>Vertebrata</taxon>
        <taxon>Euteleostomi</taxon>
        <taxon>Archelosauria</taxon>
        <taxon>Archosauria</taxon>
        <taxon>Dinosauria</taxon>
        <taxon>Saurischia</taxon>
        <taxon>Theropoda</taxon>
        <taxon>Coelurosauria</taxon>
        <taxon>Aves</taxon>
        <taxon>Neognathae</taxon>
        <taxon>Neoaves</taxon>
        <taxon>Telluraves</taxon>
        <taxon>Australaves</taxon>
        <taxon>Passeriformes</taxon>
        <taxon>Meliphagoidea</taxon>
        <taxon>Maluridae</taxon>
        <taxon>Malurus</taxon>
    </lineage>
</organism>
<feature type="domain" description="Serpin" evidence="8">
    <location>
        <begin position="73"/>
        <end position="433"/>
    </location>
</feature>
<dbReference type="InterPro" id="IPR042178">
    <property type="entry name" value="Serpin_sf_1"/>
</dbReference>
<evidence type="ECO:0000256" key="2">
    <source>
        <dbReference type="ARBA" id="ARBA00022690"/>
    </source>
</evidence>
<evidence type="ECO:0000259" key="8">
    <source>
        <dbReference type="SMART" id="SM00093"/>
    </source>
</evidence>
<dbReference type="Ensembl" id="ENSMCST00000000739.1">
    <property type="protein sequence ID" value="ENSMCSP00000000721.1"/>
    <property type="gene ID" value="ENSMCSG00000000559.1"/>
</dbReference>
<name>A0A8C5T470_9PASS</name>
<dbReference type="InterPro" id="IPR023796">
    <property type="entry name" value="Serpin_dom"/>
</dbReference>
<dbReference type="CDD" id="cd19548">
    <property type="entry name" value="serpinA_A1AT-like"/>
    <property type="match status" value="1"/>
</dbReference>
<comment type="similarity">
    <text evidence="1 6">Belongs to the serpin family.</text>
</comment>
<evidence type="ECO:0000313" key="10">
    <source>
        <dbReference type="Proteomes" id="UP000694560"/>
    </source>
</evidence>
<dbReference type="InterPro" id="IPR023795">
    <property type="entry name" value="Serpin_CS"/>
</dbReference>
<keyword evidence="4" id="KW-0722">Serine protease inhibitor</keyword>
<dbReference type="SMART" id="SM00093">
    <property type="entry name" value="SERPIN"/>
    <property type="match status" value="1"/>
</dbReference>
<evidence type="ECO:0000256" key="6">
    <source>
        <dbReference type="RuleBase" id="RU000411"/>
    </source>
</evidence>
<sequence length="437" mass="49945">MAERTMKPTFSLHLLLAVLYTAALCHQHPRYHNRQDDVKGTYNPGHSSQWEGASPLKNKTFLKLVFSNADFAFSFYKLVASEATDKNIFFSPISISASFAMLALGAKAVTVTQILEGLAFNLKKTQEQEIHEGFCQLLHMLNRSDSEFQLSMGSALFIEETLKPLKKFLDDAKSFYESDVFSTDFNNSVGAENQINSYIEEKTNGKIVKLVENLDPLTAMVLTNYVFFKAYWEKPFSTLLTSQEDFFVDEKTPVKVDMMYRKGYYRNYFDEVLSCWLVQIPYSGDVVALFVLPDEGKMKQVEDALLKRTISKWEKSLQDRKIHLHIPKFSISGTYDVKEIVKQMGMVDLFTEKANLSGFTEEPGLRVSKVIHRAMLNVHENGTEAAGATVKEITWRSGDVPRPPRVRFNRPFLLLILDKFTRTVLFIGKVINPRKND</sequence>
<reference evidence="9" key="1">
    <citation type="submission" date="2025-08" db="UniProtKB">
        <authorList>
            <consortium name="Ensembl"/>
        </authorList>
    </citation>
    <scope>IDENTIFICATION</scope>
</reference>
<evidence type="ECO:0000256" key="4">
    <source>
        <dbReference type="ARBA" id="ARBA00022900"/>
    </source>
</evidence>
<keyword evidence="10" id="KW-1185">Reference proteome</keyword>
<reference evidence="9" key="2">
    <citation type="submission" date="2025-09" db="UniProtKB">
        <authorList>
            <consortium name="Ensembl"/>
        </authorList>
    </citation>
    <scope>IDENTIFICATION</scope>
</reference>
<dbReference type="GO" id="GO:0005615">
    <property type="term" value="C:extracellular space"/>
    <property type="evidence" value="ECO:0007669"/>
    <property type="project" value="InterPro"/>
</dbReference>
<keyword evidence="5" id="KW-0325">Glycoprotein</keyword>
<dbReference type="Pfam" id="PF00079">
    <property type="entry name" value="Serpin"/>
    <property type="match status" value="1"/>
</dbReference>
<dbReference type="PANTHER" id="PTHR11461">
    <property type="entry name" value="SERINE PROTEASE INHIBITOR, SERPIN"/>
    <property type="match status" value="1"/>
</dbReference>
<feature type="chain" id="PRO_5034250213" description="Serpin domain-containing protein" evidence="7">
    <location>
        <begin position="26"/>
        <end position="437"/>
    </location>
</feature>
<accession>A0A8C5T470</accession>
<evidence type="ECO:0000256" key="1">
    <source>
        <dbReference type="ARBA" id="ARBA00009500"/>
    </source>
</evidence>
<dbReference type="Gene3D" id="2.30.39.10">
    <property type="entry name" value="Alpha-1-antitrypsin, domain 1"/>
    <property type="match status" value="1"/>
</dbReference>
<dbReference type="GO" id="GO:0004867">
    <property type="term" value="F:serine-type endopeptidase inhibitor activity"/>
    <property type="evidence" value="ECO:0007669"/>
    <property type="project" value="UniProtKB-KW"/>
</dbReference>
<feature type="signal peptide" evidence="7">
    <location>
        <begin position="1"/>
        <end position="25"/>
    </location>
</feature>